<feature type="chain" id="PRO_5020866840" evidence="1">
    <location>
        <begin position="22"/>
        <end position="126"/>
    </location>
</feature>
<dbReference type="Proteomes" id="UP000295543">
    <property type="component" value="Unassembled WGS sequence"/>
</dbReference>
<dbReference type="AlphaFoldDB" id="A0A4R5UDZ1"/>
<dbReference type="EMBL" id="SMTG01000002">
    <property type="protein sequence ID" value="TDK33513.1"/>
    <property type="molecule type" value="Genomic_DNA"/>
</dbReference>
<evidence type="ECO:0000259" key="2">
    <source>
        <dbReference type="Pfam" id="PF13026"/>
    </source>
</evidence>
<accession>A0A4R5UDZ1</accession>
<dbReference type="Pfam" id="PF13026">
    <property type="entry name" value="DUF3887"/>
    <property type="match status" value="1"/>
</dbReference>
<gene>
    <name evidence="3" type="ORF">E2F49_05750</name>
</gene>
<dbReference type="OrthoDB" id="5955964at2"/>
<evidence type="ECO:0000313" key="3">
    <source>
        <dbReference type="EMBL" id="TDK33513.1"/>
    </source>
</evidence>
<dbReference type="RefSeq" id="WP_133392957.1">
    <property type="nucleotide sequence ID" value="NZ_SMTG01000002.1"/>
</dbReference>
<organism evidence="3 4">
    <name type="scientific">Luteimonas terrae</name>
    <dbReference type="NCBI Taxonomy" id="1530191"/>
    <lineage>
        <taxon>Bacteria</taxon>
        <taxon>Pseudomonadati</taxon>
        <taxon>Pseudomonadota</taxon>
        <taxon>Gammaproteobacteria</taxon>
        <taxon>Lysobacterales</taxon>
        <taxon>Lysobacteraceae</taxon>
        <taxon>Luteimonas</taxon>
    </lineage>
</organism>
<dbReference type="InterPro" id="IPR024981">
    <property type="entry name" value="DUF3887"/>
</dbReference>
<reference evidence="3 4" key="1">
    <citation type="submission" date="2019-03" db="EMBL/GenBank/DDBJ databases">
        <title>Luteimonas zhaokaii sp.nov., isolated from the rectal contents of Plateau pika in Yushu, Qinghai Province, China.</title>
        <authorList>
            <person name="Zhang G."/>
        </authorList>
    </citation>
    <scope>NUCLEOTIDE SEQUENCE [LARGE SCALE GENOMIC DNA]</scope>
    <source>
        <strain evidence="3 4">THG-MD21</strain>
    </source>
</reference>
<evidence type="ECO:0000313" key="4">
    <source>
        <dbReference type="Proteomes" id="UP000295543"/>
    </source>
</evidence>
<evidence type="ECO:0000256" key="1">
    <source>
        <dbReference type="SAM" id="SignalP"/>
    </source>
</evidence>
<proteinExistence type="predicted"/>
<keyword evidence="1" id="KW-0732">Signal</keyword>
<feature type="domain" description="DUF3887" evidence="2">
    <location>
        <begin position="32"/>
        <end position="119"/>
    </location>
</feature>
<protein>
    <submittedName>
        <fullName evidence="3">DUF3887 domain-containing protein</fullName>
    </submittedName>
</protein>
<name>A0A4R5UDZ1_9GAMM</name>
<comment type="caution">
    <text evidence="3">The sequence shown here is derived from an EMBL/GenBank/DDBJ whole genome shotgun (WGS) entry which is preliminary data.</text>
</comment>
<dbReference type="Gene3D" id="3.10.450.590">
    <property type="match status" value="1"/>
</dbReference>
<keyword evidence="4" id="KW-1185">Reference proteome</keyword>
<sequence length="126" mass="12760">MRVHPLLLAALLCAATGTVCAQGAPDAEATSARVLDQLDAGDFAAVTAGFDAQMSAALDADKLRAVQTQIEAAGPVTSRDAPRVTQQAGMTVVVTRIHRAQASLDATVAIDAAGRVAGLHFAPATP</sequence>
<feature type="signal peptide" evidence="1">
    <location>
        <begin position="1"/>
        <end position="21"/>
    </location>
</feature>